<reference evidence="1" key="1">
    <citation type="submission" date="2020-10" db="EMBL/GenBank/DDBJ databases">
        <authorList>
            <person name="Gilroy R."/>
        </authorList>
    </citation>
    <scope>NUCLEOTIDE SEQUENCE</scope>
    <source>
        <strain evidence="1">CHK176-6737</strain>
    </source>
</reference>
<dbReference type="Gene3D" id="3.40.50.300">
    <property type="entry name" value="P-loop containing nucleotide triphosphate hydrolases"/>
    <property type="match status" value="1"/>
</dbReference>
<evidence type="ECO:0008006" key="3">
    <source>
        <dbReference type="Google" id="ProtNLM"/>
    </source>
</evidence>
<reference evidence="1" key="2">
    <citation type="journal article" date="2021" name="PeerJ">
        <title>Extensive microbial diversity within the chicken gut microbiome revealed by metagenomics and culture.</title>
        <authorList>
            <person name="Gilroy R."/>
            <person name="Ravi A."/>
            <person name="Getino M."/>
            <person name="Pursley I."/>
            <person name="Horton D.L."/>
            <person name="Alikhan N.F."/>
            <person name="Baker D."/>
            <person name="Gharbi K."/>
            <person name="Hall N."/>
            <person name="Watson M."/>
            <person name="Adriaenssens E.M."/>
            <person name="Foster-Nyarko E."/>
            <person name="Jarju S."/>
            <person name="Secka A."/>
            <person name="Antonio M."/>
            <person name="Oren A."/>
            <person name="Chaudhuri R.R."/>
            <person name="La Ragione R."/>
            <person name="Hildebrand F."/>
            <person name="Pallen M.J."/>
        </authorList>
    </citation>
    <scope>NUCLEOTIDE SEQUENCE</scope>
    <source>
        <strain evidence="1">CHK176-6737</strain>
    </source>
</reference>
<dbReference type="EMBL" id="DVNM01000012">
    <property type="protein sequence ID" value="HIU68729.1"/>
    <property type="molecule type" value="Genomic_DNA"/>
</dbReference>
<dbReference type="Proteomes" id="UP000824125">
    <property type="component" value="Unassembled WGS sequence"/>
</dbReference>
<evidence type="ECO:0000313" key="2">
    <source>
        <dbReference type="Proteomes" id="UP000824125"/>
    </source>
</evidence>
<dbReference type="PANTHER" id="PTHR11669:SF8">
    <property type="entry name" value="DNA POLYMERASE III SUBUNIT DELTA"/>
    <property type="match status" value="1"/>
</dbReference>
<evidence type="ECO:0000313" key="1">
    <source>
        <dbReference type="EMBL" id="HIU68729.1"/>
    </source>
</evidence>
<dbReference type="SUPFAM" id="SSF52540">
    <property type="entry name" value="P-loop containing nucleoside triphosphate hydrolases"/>
    <property type="match status" value="1"/>
</dbReference>
<dbReference type="AlphaFoldDB" id="A0A9D1MU70"/>
<accession>A0A9D1MU70</accession>
<proteinExistence type="predicted"/>
<dbReference type="PANTHER" id="PTHR11669">
    <property type="entry name" value="REPLICATION FACTOR C / DNA POLYMERASE III GAMMA-TAU SUBUNIT"/>
    <property type="match status" value="1"/>
</dbReference>
<comment type="caution">
    <text evidence="1">The sequence shown here is derived from an EMBL/GenBank/DDBJ whole genome shotgun (WGS) entry which is preliminary data.</text>
</comment>
<gene>
    <name evidence="1" type="ORF">IAD23_02075</name>
</gene>
<protein>
    <recommendedName>
        <fullName evidence="3">DNA-directed DNA polymerase</fullName>
    </recommendedName>
</protein>
<dbReference type="InterPro" id="IPR050238">
    <property type="entry name" value="DNA_Rep/Repair_Clamp_Loader"/>
</dbReference>
<dbReference type="Pfam" id="PF13177">
    <property type="entry name" value="DNA_pol3_delta2"/>
    <property type="match status" value="1"/>
</dbReference>
<organism evidence="1 2">
    <name type="scientific">Candidatus Scybalenecus merdavium</name>
    <dbReference type="NCBI Taxonomy" id="2840939"/>
    <lineage>
        <taxon>Bacteria</taxon>
        <taxon>Bacillati</taxon>
        <taxon>Bacillota</taxon>
        <taxon>Clostridia</taxon>
        <taxon>Eubacteriales</taxon>
        <taxon>Oscillospiraceae</taxon>
        <taxon>Oscillospiraceae incertae sedis</taxon>
        <taxon>Candidatus Scybalenecus</taxon>
    </lineage>
</organism>
<sequence length="327" mass="35050">MHFQNFLGNEKVKETVFSLFKAGRFPQAVLIEGEAGLGKKTLARDIAAMLVCTGEDKPCGLCAQCVKAQKGVHPDIFEYVPSGAANSFHIETVRTVRSDASIIPNEAPCKIYILADCQCMNEAAQNAMLKLIEEPPDYAVFLLTVDSKAKLLPTVLSRCVALRLEGVCTPEAAALAASAAGAGENEAAELLQAYGGNIGRTAEALKNGKLKKHMEISEQICYALLQGSEYALMLSCAPFEKDRETLAGTLNVLLLLLRDAAVLAAGGSDLLFGSRELAEKLTGAFSRRQILQMRSACRTILENVQKNANNAIAVTQLCCLLKRAAGI</sequence>
<name>A0A9D1MU70_9FIRM</name>
<dbReference type="InterPro" id="IPR027417">
    <property type="entry name" value="P-loop_NTPase"/>
</dbReference>
<dbReference type="GO" id="GO:0006261">
    <property type="term" value="P:DNA-templated DNA replication"/>
    <property type="evidence" value="ECO:0007669"/>
    <property type="project" value="TreeGrafter"/>
</dbReference>